<evidence type="ECO:0000313" key="3">
    <source>
        <dbReference type="EMBL" id="PRQ03439.1"/>
    </source>
</evidence>
<evidence type="ECO:0000256" key="2">
    <source>
        <dbReference type="SAM" id="SignalP"/>
    </source>
</evidence>
<evidence type="ECO:0000313" key="4">
    <source>
        <dbReference type="Proteomes" id="UP000237968"/>
    </source>
</evidence>
<dbReference type="EMBL" id="PVNK01000085">
    <property type="protein sequence ID" value="PRQ03439.1"/>
    <property type="molecule type" value="Genomic_DNA"/>
</dbReference>
<feature type="signal peptide" evidence="2">
    <location>
        <begin position="1"/>
        <end position="28"/>
    </location>
</feature>
<proteinExistence type="predicted"/>
<gene>
    <name evidence="3" type="ORF">ENSA5_16000</name>
</gene>
<name>A0A2S9YEA1_9BACT</name>
<keyword evidence="4" id="KW-1185">Reference proteome</keyword>
<keyword evidence="2" id="KW-0732">Signal</keyword>
<feature type="compositionally biased region" description="Low complexity" evidence="1">
    <location>
        <begin position="36"/>
        <end position="48"/>
    </location>
</feature>
<protein>
    <submittedName>
        <fullName evidence="3">Uncharacterized protein</fullName>
    </submittedName>
</protein>
<feature type="compositionally biased region" description="Acidic residues" evidence="1">
    <location>
        <begin position="49"/>
        <end position="74"/>
    </location>
</feature>
<dbReference type="Proteomes" id="UP000237968">
    <property type="component" value="Unassembled WGS sequence"/>
</dbReference>
<sequence length="278" mass="29578">MIAARVSFAKMVALCAFGSCIALNPRFADEDEDGASETGGAASSTESGTDTDSDSESDTDSSDSSDSSDTESDESGAPLPDLGDAARDGPPFDSFVDDFEDGVIDPRWSAPSCSAGCSVEESNGAMAYTLSGSQACSCTLQTLDFYSLRDDSVLLDVPAITNFHPPLRFFMAVTNANGDTIEYGFDGDDVFYAQVVVGDSVVFSETSTYGSGPRYWQIREQGGVVYFESSTDSAAWDIEMETDTPFDVGRVWFYFGSVVEDTMPSSIGISAPNYNIVP</sequence>
<comment type="caution">
    <text evidence="3">The sequence shown here is derived from an EMBL/GenBank/DDBJ whole genome shotgun (WGS) entry which is preliminary data.</text>
</comment>
<reference evidence="3 4" key="1">
    <citation type="submission" date="2018-03" db="EMBL/GenBank/DDBJ databases">
        <title>Draft Genome Sequences of the Obligatory Marine Myxobacteria Enhygromyxa salina SWB005.</title>
        <authorList>
            <person name="Poehlein A."/>
            <person name="Moghaddam J.A."/>
            <person name="Harms H."/>
            <person name="Alanjari M."/>
            <person name="Koenig G.M."/>
            <person name="Daniel R."/>
            <person name="Schaeberle T.F."/>
        </authorList>
    </citation>
    <scope>NUCLEOTIDE SEQUENCE [LARGE SCALE GENOMIC DNA]</scope>
    <source>
        <strain evidence="3 4">SWB005</strain>
    </source>
</reference>
<evidence type="ECO:0000256" key="1">
    <source>
        <dbReference type="SAM" id="MobiDB-lite"/>
    </source>
</evidence>
<feature type="chain" id="PRO_5015593581" evidence="2">
    <location>
        <begin position="29"/>
        <end position="278"/>
    </location>
</feature>
<feature type="region of interest" description="Disordered" evidence="1">
    <location>
        <begin position="27"/>
        <end position="91"/>
    </location>
</feature>
<organism evidence="3 4">
    <name type="scientific">Enhygromyxa salina</name>
    <dbReference type="NCBI Taxonomy" id="215803"/>
    <lineage>
        <taxon>Bacteria</taxon>
        <taxon>Pseudomonadati</taxon>
        <taxon>Myxococcota</taxon>
        <taxon>Polyangia</taxon>
        <taxon>Nannocystales</taxon>
        <taxon>Nannocystaceae</taxon>
        <taxon>Enhygromyxa</taxon>
    </lineage>
</organism>
<dbReference type="AlphaFoldDB" id="A0A2S9YEA1"/>
<accession>A0A2S9YEA1</accession>